<dbReference type="PANTHER" id="PTHR46890">
    <property type="entry name" value="NON-LTR RETROLELEMENT REVERSE TRANSCRIPTASE-LIKE PROTEIN-RELATED"/>
    <property type="match status" value="1"/>
</dbReference>
<feature type="domain" description="RNase H type-1" evidence="2">
    <location>
        <begin position="678"/>
        <end position="807"/>
    </location>
</feature>
<evidence type="ECO:0000256" key="1">
    <source>
        <dbReference type="SAM" id="MobiDB-lite"/>
    </source>
</evidence>
<dbReference type="PROSITE" id="PS50879">
    <property type="entry name" value="RNASE_H_1"/>
    <property type="match status" value="1"/>
</dbReference>
<dbReference type="InterPro" id="IPR002156">
    <property type="entry name" value="RNaseH_domain"/>
</dbReference>
<evidence type="ECO:0000259" key="2">
    <source>
        <dbReference type="PROSITE" id="PS50879"/>
    </source>
</evidence>
<dbReference type="OrthoDB" id="1435375at2759"/>
<dbReference type="KEGG" id="nta:107822523"/>
<dbReference type="AlphaFoldDB" id="A0A1S4CTX8"/>
<dbReference type="InterPro" id="IPR000477">
    <property type="entry name" value="RT_dom"/>
</dbReference>
<dbReference type="Pfam" id="PF00078">
    <property type="entry name" value="RVT_1"/>
    <property type="match status" value="1"/>
</dbReference>
<dbReference type="OMA" id="HEPRNAY"/>
<dbReference type="CDD" id="cd01650">
    <property type="entry name" value="RT_nLTR_like"/>
    <property type="match status" value="1"/>
</dbReference>
<dbReference type="CDD" id="cd06222">
    <property type="entry name" value="RNase_H_like"/>
    <property type="match status" value="1"/>
</dbReference>
<dbReference type="InterPro" id="IPR044730">
    <property type="entry name" value="RNase_H-like_dom_plant"/>
</dbReference>
<gene>
    <name evidence="3" type="primary">LOC107822523</name>
</gene>
<evidence type="ECO:0000313" key="3">
    <source>
        <dbReference type="RefSeq" id="XP_016504568.1"/>
    </source>
</evidence>
<dbReference type="SMR" id="A0A1S4CTX8"/>
<organism evidence="3">
    <name type="scientific">Nicotiana tabacum</name>
    <name type="common">Common tobacco</name>
    <dbReference type="NCBI Taxonomy" id="4097"/>
    <lineage>
        <taxon>Eukaryota</taxon>
        <taxon>Viridiplantae</taxon>
        <taxon>Streptophyta</taxon>
        <taxon>Embryophyta</taxon>
        <taxon>Tracheophyta</taxon>
        <taxon>Spermatophyta</taxon>
        <taxon>Magnoliopsida</taxon>
        <taxon>eudicotyledons</taxon>
        <taxon>Gunneridae</taxon>
        <taxon>Pentapetalae</taxon>
        <taxon>asterids</taxon>
        <taxon>lamiids</taxon>
        <taxon>Solanales</taxon>
        <taxon>Solanaceae</taxon>
        <taxon>Nicotianoideae</taxon>
        <taxon>Nicotianeae</taxon>
        <taxon>Nicotiana</taxon>
    </lineage>
</organism>
<dbReference type="Gene3D" id="3.30.420.10">
    <property type="entry name" value="Ribonuclease H-like superfamily/Ribonuclease H"/>
    <property type="match status" value="1"/>
</dbReference>
<feature type="region of interest" description="Disordered" evidence="1">
    <location>
        <begin position="968"/>
        <end position="995"/>
    </location>
</feature>
<dbReference type="Pfam" id="PF13456">
    <property type="entry name" value="RVT_3"/>
    <property type="match status" value="1"/>
</dbReference>
<feature type="compositionally biased region" description="Polar residues" evidence="1">
    <location>
        <begin position="968"/>
        <end position="979"/>
    </location>
</feature>
<dbReference type="InterPro" id="IPR036397">
    <property type="entry name" value="RNaseH_sf"/>
</dbReference>
<dbReference type="PaxDb" id="4097-A0A1S4CTX8"/>
<name>A0A1S4CTX8_TOBAC</name>
<dbReference type="InterPro" id="IPR012337">
    <property type="entry name" value="RNaseH-like_sf"/>
</dbReference>
<protein>
    <recommendedName>
        <fullName evidence="2">RNase H type-1 domain-containing protein</fullName>
    </recommendedName>
</protein>
<feature type="compositionally biased region" description="Basic and acidic residues" evidence="1">
    <location>
        <begin position="980"/>
        <end position="994"/>
    </location>
</feature>
<sequence>MVEEAVRFYQAQFHEESVPSSFDILQHIPTMVDSGKNIELVQQPTKEEIKSAVYGLNGESAGGLDGFNSTFFHSCWDIIGDDIVDMVQDFFNGHEFPRFVTHTNLVLLPKKKEVVTFSDMRPISLSNFVNKIFSRVVYERLVSLLPSLISDEQEGFVKRRSIAENVLLKHEIVTYIRLRTKAGPNVVIKLDMAKAYDRLSWLFLSKPHGFFRSTKGVKQGDPLSPALFILAVEALSRGLNSLHNNLLYASSTSTQVIDKVQRITGIPKQEFPFTYLGCPIFYLRRKMDYYKGLITKSMPIYLLSAVNPPAYVINRLHKIFAQFFWSDSVGTSNRHWASWNNLCLPCEEGGVGFRSLHDMATALFCKLWWNFRIKPTLWSSFICQKYCKKLNPIIVNWRGGSHVWRKILECRDIIEHQILWQLKMGSSLFWYENWTGLGALYFVTLLDFVGDKEVQNIYDVVIEGQWNEARIRGILPEDLATHILENIQPPSRNDMIDKPVWMLETRGEFSVKSAWEYLRRRHEPRNAYRNTWARGVSFKISFFMWKVWRNKLPLDDCYRRWGYQMASKCWCCIEPKEETLQHLFFTSPAANTVWKYFLGHAGIVVEGITLHQGITKCWIVDVVQRMKPIMQALPSVIIWELWKRRNIYKYGDVVTVNRVLEQYTPKLNYTKVLWELPSQGWIKVNIDGASRGNPGRSSVGFVLRNEEGNVVYACGKEIQEGSNSVAEARAILEALKYCVGNGYVLIELNTDSMMLKNIIEGVWKIPWNISEIVEEIKQMMTRCNTTVAHILKEGNSLADYIANYALDHGPLECFGFQDLDSHARRLVNSDKLQCPYIRVKEMLLCLCPIFLVEFQLVVLVLSNHSTGKKPRIGTSIRAGYDSRLSSFSVMDKQLWQATLLKAELVGKNKKVKLNTSLTPSVIQPFSDKEEQQETNFGDTKNFTNTQVYIRYRVEGQISKRNSLKQSLRISPHTGSQANEEQQKNHQILKEDTRPFGKCKQRAGNMYLKEKATVFN</sequence>
<dbReference type="SUPFAM" id="SSF53098">
    <property type="entry name" value="Ribonuclease H-like"/>
    <property type="match status" value="1"/>
</dbReference>
<dbReference type="Pfam" id="PF13966">
    <property type="entry name" value="zf-RVT"/>
    <property type="match status" value="1"/>
</dbReference>
<dbReference type="PANTHER" id="PTHR46890:SF34">
    <property type="entry name" value="REVERSE TRANSCRIPTASE DOMAIN-CONTAINING PROTEIN"/>
    <property type="match status" value="1"/>
</dbReference>
<dbReference type="GO" id="GO:0004523">
    <property type="term" value="F:RNA-DNA hybrid ribonuclease activity"/>
    <property type="evidence" value="ECO:0007669"/>
    <property type="project" value="InterPro"/>
</dbReference>
<dbReference type="RefSeq" id="XP_016504568.1">
    <property type="nucleotide sequence ID" value="XM_016649082.1"/>
</dbReference>
<reference evidence="3" key="1">
    <citation type="submission" date="2025-08" db="UniProtKB">
        <authorList>
            <consortium name="RefSeq"/>
        </authorList>
    </citation>
    <scope>IDENTIFICATION</scope>
</reference>
<proteinExistence type="predicted"/>
<dbReference type="GO" id="GO:0003676">
    <property type="term" value="F:nucleic acid binding"/>
    <property type="evidence" value="ECO:0007669"/>
    <property type="project" value="InterPro"/>
</dbReference>
<dbReference type="InterPro" id="IPR026960">
    <property type="entry name" value="RVT-Znf"/>
</dbReference>
<dbReference type="InterPro" id="IPR052343">
    <property type="entry name" value="Retrotransposon-Effector_Assoc"/>
</dbReference>
<accession>A0A1S4CTX8</accession>